<protein>
    <submittedName>
        <fullName evidence="2">DEAD/DEAH box helicase domain-containing protein</fullName>
    </submittedName>
</protein>
<feature type="region of interest" description="Disordered" evidence="1">
    <location>
        <begin position="333"/>
        <end position="530"/>
    </location>
</feature>
<organism evidence="2 3">
    <name type="scientific">Toxoplasma gondii RUB</name>
    <dbReference type="NCBI Taxonomy" id="935652"/>
    <lineage>
        <taxon>Eukaryota</taxon>
        <taxon>Sar</taxon>
        <taxon>Alveolata</taxon>
        <taxon>Apicomplexa</taxon>
        <taxon>Conoidasida</taxon>
        <taxon>Coccidia</taxon>
        <taxon>Eucoccidiorida</taxon>
        <taxon>Eimeriorina</taxon>
        <taxon>Sarcocystidae</taxon>
        <taxon>Toxoplasma</taxon>
    </lineage>
</organism>
<feature type="region of interest" description="Disordered" evidence="1">
    <location>
        <begin position="225"/>
        <end position="277"/>
    </location>
</feature>
<name>A0A086M3T7_TOXGO</name>
<dbReference type="GO" id="GO:0004386">
    <property type="term" value="F:helicase activity"/>
    <property type="evidence" value="ECO:0007669"/>
    <property type="project" value="UniProtKB-KW"/>
</dbReference>
<feature type="compositionally biased region" description="Basic and acidic residues" evidence="1">
    <location>
        <begin position="390"/>
        <end position="399"/>
    </location>
</feature>
<feature type="compositionally biased region" description="Basic and acidic residues" evidence="1">
    <location>
        <begin position="333"/>
        <end position="353"/>
    </location>
</feature>
<sequence length="530" mass="56557">MSKFVMGMPSQIAALSEVFLQLSEKLHLVSFSPWSQSPLSPSPPSTSSFSALCSASSVSSAFVHHADSVVGFEGARRHSSPSASSSCSLSSSLASPSPSRPSSGLLSGVSSAFASFGRKPLSLPTEVLELRSRFAAALSVRQAAALVGAGLRSPEAIAKAPLAQLLRALEATDAADISLAVSSGGLEGQRENFWRLQRMRSETSRVAAAGKIKMHARQVLREELQRREDEADQQQFLAVPHGRPSSHQTSSPRLSSASSSSSSSLPRGSSYPSSALPAAPSAVAAGHRLAAGVRLGAAAAAVRRGEAAIVWEGRAGRASESEARVQTIASRQQAEKEARVRDERLLSNSRSKENAFSGRRKQRLLSPRRLACPPFLQRGASASNSRRRERCGDTPETKRLSSVQTAGGADLGLAGLNRGQRREDEIEEGDEDDDSCEHSDRDHDSHSDEDICDSDEDICDSDEDICDSDEDICDSEEASDSEEDSHSDEDSDSEEDSHSDEDRESDGSREEEGSGGASHMLLTDSMLENF</sequence>
<dbReference type="Proteomes" id="UP000028834">
    <property type="component" value="Unassembled WGS sequence"/>
</dbReference>
<dbReference type="EMBL" id="AFYV02000920">
    <property type="protein sequence ID" value="KFG63555.1"/>
    <property type="molecule type" value="Genomic_DNA"/>
</dbReference>
<accession>A0A086M3T7</accession>
<reference evidence="2 3" key="1">
    <citation type="submission" date="2014-05" db="EMBL/GenBank/DDBJ databases">
        <authorList>
            <person name="Sibley D."/>
            <person name="Venepally P."/>
            <person name="Karamycheva S."/>
            <person name="Hadjithomas M."/>
            <person name="Khan A."/>
            <person name="Brunk B."/>
            <person name="Roos D."/>
            <person name="Caler E."/>
            <person name="Lorenzi H."/>
        </authorList>
    </citation>
    <scope>NUCLEOTIDE SEQUENCE [LARGE SCALE GENOMIC DNA]</scope>
    <source>
        <strain evidence="2 3">RUB</strain>
    </source>
</reference>
<dbReference type="VEuPathDB" id="ToxoDB:TGRUB_230080C"/>
<evidence type="ECO:0000313" key="2">
    <source>
        <dbReference type="EMBL" id="KFG63555.1"/>
    </source>
</evidence>
<feature type="compositionally biased region" description="Low complexity" evidence="1">
    <location>
        <begin position="250"/>
        <end position="277"/>
    </location>
</feature>
<keyword evidence="2" id="KW-0547">Nucleotide-binding</keyword>
<feature type="compositionally biased region" description="Low complexity" evidence="1">
    <location>
        <begin position="406"/>
        <end position="416"/>
    </location>
</feature>
<keyword evidence="2" id="KW-0347">Helicase</keyword>
<proteinExistence type="predicted"/>
<feature type="compositionally biased region" description="Basic and acidic residues" evidence="1">
    <location>
        <begin position="436"/>
        <end position="449"/>
    </location>
</feature>
<gene>
    <name evidence="2" type="ORF">TGRUB_230080C</name>
</gene>
<evidence type="ECO:0000256" key="1">
    <source>
        <dbReference type="SAM" id="MobiDB-lite"/>
    </source>
</evidence>
<feature type="compositionally biased region" description="Acidic residues" evidence="1">
    <location>
        <begin position="425"/>
        <end position="435"/>
    </location>
</feature>
<keyword evidence="2" id="KW-0378">Hydrolase</keyword>
<dbReference type="AlphaFoldDB" id="A0A086M3T7"/>
<evidence type="ECO:0000313" key="3">
    <source>
        <dbReference type="Proteomes" id="UP000028834"/>
    </source>
</evidence>
<keyword evidence="2" id="KW-0067">ATP-binding</keyword>
<feature type="compositionally biased region" description="Acidic residues" evidence="1">
    <location>
        <begin position="450"/>
        <end position="504"/>
    </location>
</feature>
<comment type="caution">
    <text evidence="2">The sequence shown here is derived from an EMBL/GenBank/DDBJ whole genome shotgun (WGS) entry which is preliminary data.</text>
</comment>